<dbReference type="GO" id="GO:0010427">
    <property type="term" value="F:abscisic acid binding"/>
    <property type="evidence" value="ECO:0007669"/>
    <property type="project" value="InterPro"/>
</dbReference>
<dbReference type="GO" id="GO:0005634">
    <property type="term" value="C:nucleus"/>
    <property type="evidence" value="ECO:0007669"/>
    <property type="project" value="TreeGrafter"/>
</dbReference>
<dbReference type="InterPro" id="IPR050279">
    <property type="entry name" value="Plant_def-hormone_signal"/>
</dbReference>
<evidence type="ECO:0000256" key="1">
    <source>
        <dbReference type="ARBA" id="ARBA00009744"/>
    </source>
</evidence>
<reference evidence="3" key="1">
    <citation type="journal article" date="2008" name="BMC Genomics">
        <title>A conifer genomics resource of 200,000 spruce (Picea spp.) ESTs and 6,464 high-quality, sequence-finished full-length cDNAs for Sitka spruce (Picea sitchensis).</title>
        <authorList>
            <person name="Ralph S.G."/>
            <person name="Chun H.J."/>
            <person name="Kolosova N."/>
            <person name="Cooper D."/>
            <person name="Oddy C."/>
            <person name="Ritland C.E."/>
            <person name="Kirkpatrick R."/>
            <person name="Moore R."/>
            <person name="Barber S."/>
            <person name="Holt R.A."/>
            <person name="Jones S.J."/>
            <person name="Marra M.A."/>
            <person name="Douglas C.J."/>
            <person name="Ritland K."/>
            <person name="Bohlmann J."/>
        </authorList>
    </citation>
    <scope>NUCLEOTIDE SEQUENCE</scope>
    <source>
        <tissue evidence="3">Green portion of the leader tissue</tissue>
    </source>
</reference>
<dbReference type="PANTHER" id="PTHR31213">
    <property type="entry name" value="OS08G0374000 PROTEIN-RELATED"/>
    <property type="match status" value="1"/>
</dbReference>
<dbReference type="GO" id="GO:0006952">
    <property type="term" value="P:defense response"/>
    <property type="evidence" value="ECO:0007669"/>
    <property type="project" value="InterPro"/>
</dbReference>
<evidence type="ECO:0000313" key="3">
    <source>
        <dbReference type="EMBL" id="ABK21339.1"/>
    </source>
</evidence>
<dbReference type="FunFam" id="3.30.530.20:FF:000007">
    <property type="entry name" value="Major pollen allergen Bet v 1-A"/>
    <property type="match status" value="1"/>
</dbReference>
<accession>A9NL28</accession>
<dbReference type="CDD" id="cd07816">
    <property type="entry name" value="Bet_v1-like"/>
    <property type="match status" value="1"/>
</dbReference>
<dbReference type="PANTHER" id="PTHR31213:SF201">
    <property type="entry name" value="OS03G0300400 PROTEIN"/>
    <property type="match status" value="1"/>
</dbReference>
<dbReference type="GO" id="GO:0004864">
    <property type="term" value="F:protein phosphatase inhibitor activity"/>
    <property type="evidence" value="ECO:0007669"/>
    <property type="project" value="InterPro"/>
</dbReference>
<feature type="domain" description="Bet v I/Major latex protein" evidence="2">
    <location>
        <begin position="7"/>
        <end position="156"/>
    </location>
</feature>
<dbReference type="PRINTS" id="PR00634">
    <property type="entry name" value="BETALLERGEN"/>
</dbReference>
<dbReference type="InterPro" id="IPR023393">
    <property type="entry name" value="START-like_dom_sf"/>
</dbReference>
<dbReference type="SUPFAM" id="SSF55961">
    <property type="entry name" value="Bet v1-like"/>
    <property type="match status" value="1"/>
</dbReference>
<dbReference type="Gene3D" id="3.30.530.20">
    <property type="match status" value="1"/>
</dbReference>
<dbReference type="EMBL" id="EF081960">
    <property type="protein sequence ID" value="ABK21339.1"/>
    <property type="molecule type" value="mRNA"/>
</dbReference>
<sequence length="161" mass="17997">MVAGTATTEDLSEVEATRLWNAMVKDGHNLFPKIFPDFFSSVTFIQGDGGVGTIKQLNFTPANKDFSYAKERVDEMDEGKMVFKYTTIEGGLLGKKLNASNFELKFVPRKEGGCVVSWICNYETLPGAQLDEGKAQELKEQSNAMFKKIEQYLVSNPNLYC</sequence>
<dbReference type="GO" id="GO:0038023">
    <property type="term" value="F:signaling receptor activity"/>
    <property type="evidence" value="ECO:0007669"/>
    <property type="project" value="InterPro"/>
</dbReference>
<protein>
    <recommendedName>
        <fullName evidence="2">Bet v I/Major latex protein domain-containing protein</fullName>
    </recommendedName>
</protein>
<dbReference type="AlphaFoldDB" id="A9NL28"/>
<proteinExistence type="evidence at transcript level"/>
<name>A9NL28_PICSI</name>
<dbReference type="GO" id="GO:0009738">
    <property type="term" value="P:abscisic acid-activated signaling pathway"/>
    <property type="evidence" value="ECO:0007669"/>
    <property type="project" value="InterPro"/>
</dbReference>
<dbReference type="GO" id="GO:0005737">
    <property type="term" value="C:cytoplasm"/>
    <property type="evidence" value="ECO:0007669"/>
    <property type="project" value="TreeGrafter"/>
</dbReference>
<dbReference type="InterPro" id="IPR000916">
    <property type="entry name" value="Bet_v_I/MLP"/>
</dbReference>
<dbReference type="Pfam" id="PF00407">
    <property type="entry name" value="Bet_v_1"/>
    <property type="match status" value="1"/>
</dbReference>
<comment type="similarity">
    <text evidence="1">Belongs to the BetVI family.</text>
</comment>
<dbReference type="InterPro" id="IPR024949">
    <property type="entry name" value="Bet_v_I_allergen"/>
</dbReference>
<evidence type="ECO:0000259" key="2">
    <source>
        <dbReference type="SMART" id="SM01037"/>
    </source>
</evidence>
<dbReference type="SMART" id="SM01037">
    <property type="entry name" value="Bet_v_1"/>
    <property type="match status" value="1"/>
</dbReference>
<organism evidence="3">
    <name type="scientific">Picea sitchensis</name>
    <name type="common">Sitka spruce</name>
    <name type="synonym">Pinus sitchensis</name>
    <dbReference type="NCBI Taxonomy" id="3332"/>
    <lineage>
        <taxon>Eukaryota</taxon>
        <taxon>Viridiplantae</taxon>
        <taxon>Streptophyta</taxon>
        <taxon>Embryophyta</taxon>
        <taxon>Tracheophyta</taxon>
        <taxon>Spermatophyta</taxon>
        <taxon>Pinopsida</taxon>
        <taxon>Pinidae</taxon>
        <taxon>Conifers I</taxon>
        <taxon>Pinales</taxon>
        <taxon>Pinaceae</taxon>
        <taxon>Picea</taxon>
    </lineage>
</organism>